<evidence type="ECO:0000313" key="2">
    <source>
        <dbReference type="Proteomes" id="UP000027731"/>
    </source>
</evidence>
<accession>A0A073JNA9</accession>
<gene>
    <name evidence="1" type="ORF">LR3_08375</name>
</gene>
<dbReference type="PATRIC" id="fig|1598.90.peg.480"/>
<protein>
    <submittedName>
        <fullName evidence="1">Uncharacterized protein</fullName>
    </submittedName>
</protein>
<comment type="caution">
    <text evidence="1">The sequence shown here is derived from an EMBL/GenBank/DDBJ whole genome shotgun (WGS) entry which is preliminary data.</text>
</comment>
<dbReference type="Proteomes" id="UP000027731">
    <property type="component" value="Unassembled WGS sequence"/>
</dbReference>
<evidence type="ECO:0000313" key="1">
    <source>
        <dbReference type="EMBL" id="KEK16077.1"/>
    </source>
</evidence>
<dbReference type="AlphaFoldDB" id="A0A073JNA9"/>
<proteinExistence type="predicted"/>
<name>A0A073JNA9_LIMRT</name>
<organism evidence="1 2">
    <name type="scientific">Limosilactobacillus reuteri</name>
    <name type="common">Lactobacillus reuteri</name>
    <dbReference type="NCBI Taxonomy" id="1598"/>
    <lineage>
        <taxon>Bacteria</taxon>
        <taxon>Bacillati</taxon>
        <taxon>Bacillota</taxon>
        <taxon>Bacilli</taxon>
        <taxon>Lactobacillales</taxon>
        <taxon>Lactobacillaceae</taxon>
        <taxon>Limosilactobacillus</taxon>
    </lineage>
</organism>
<sequence>MHIYEVMLSKGLRFGSHIVIAKNEENAKRLVADMLNTTQTAIFYKDSDFAVSGPIDPDNYFEETVIA</sequence>
<reference evidence="1 2" key="1">
    <citation type="submission" date="2014-06" db="EMBL/GenBank/DDBJ databases">
        <title>Genetic determinant of reutericyclin biosynthesis of Lactobacillus reuteri.</title>
        <authorList>
            <person name="Lin X."/>
            <person name="Duar R."/>
            <person name="Walter J."/>
            <person name="Gaenzle M."/>
        </authorList>
    </citation>
    <scope>NUCLEOTIDE SEQUENCE [LARGE SCALE GENOMIC DNA]</scope>
    <source>
        <strain evidence="1 2">LTH2584</strain>
    </source>
</reference>
<dbReference type="EMBL" id="JOSX01000010">
    <property type="protein sequence ID" value="KEK16077.1"/>
    <property type="molecule type" value="Genomic_DNA"/>
</dbReference>